<feature type="region of interest" description="Disordered" evidence="1">
    <location>
        <begin position="348"/>
        <end position="454"/>
    </location>
</feature>
<feature type="compositionally biased region" description="Low complexity" evidence="1">
    <location>
        <begin position="384"/>
        <end position="401"/>
    </location>
</feature>
<dbReference type="EMBL" id="ML987194">
    <property type="protein sequence ID" value="KAF2249855.1"/>
    <property type="molecule type" value="Genomic_DNA"/>
</dbReference>
<feature type="compositionally biased region" description="Acidic residues" evidence="1">
    <location>
        <begin position="422"/>
        <end position="432"/>
    </location>
</feature>
<feature type="compositionally biased region" description="Polar residues" evidence="1">
    <location>
        <begin position="348"/>
        <end position="365"/>
    </location>
</feature>
<feature type="compositionally biased region" description="Basic and acidic residues" evidence="1">
    <location>
        <begin position="192"/>
        <end position="207"/>
    </location>
</feature>
<dbReference type="RefSeq" id="XP_033684859.1">
    <property type="nucleotide sequence ID" value="XM_033835499.1"/>
</dbReference>
<dbReference type="Proteomes" id="UP000800094">
    <property type="component" value="Unassembled WGS sequence"/>
</dbReference>
<evidence type="ECO:0000313" key="3">
    <source>
        <dbReference type="Proteomes" id="UP000800094"/>
    </source>
</evidence>
<feature type="compositionally biased region" description="Polar residues" evidence="1">
    <location>
        <begin position="45"/>
        <end position="78"/>
    </location>
</feature>
<organism evidence="2 3">
    <name type="scientific">Trematosphaeria pertusa</name>
    <dbReference type="NCBI Taxonomy" id="390896"/>
    <lineage>
        <taxon>Eukaryota</taxon>
        <taxon>Fungi</taxon>
        <taxon>Dikarya</taxon>
        <taxon>Ascomycota</taxon>
        <taxon>Pezizomycotina</taxon>
        <taxon>Dothideomycetes</taxon>
        <taxon>Pleosporomycetidae</taxon>
        <taxon>Pleosporales</taxon>
        <taxon>Massarineae</taxon>
        <taxon>Trematosphaeriaceae</taxon>
        <taxon>Trematosphaeria</taxon>
    </lineage>
</organism>
<feature type="compositionally biased region" description="Basic and acidic residues" evidence="1">
    <location>
        <begin position="406"/>
        <end position="418"/>
    </location>
</feature>
<feature type="region of interest" description="Disordered" evidence="1">
    <location>
        <begin position="1"/>
        <end position="131"/>
    </location>
</feature>
<feature type="region of interest" description="Disordered" evidence="1">
    <location>
        <begin position="267"/>
        <end position="290"/>
    </location>
</feature>
<feature type="compositionally biased region" description="Basic and acidic residues" evidence="1">
    <location>
        <begin position="440"/>
        <end position="454"/>
    </location>
</feature>
<evidence type="ECO:0000256" key="1">
    <source>
        <dbReference type="SAM" id="MobiDB-lite"/>
    </source>
</evidence>
<dbReference type="OrthoDB" id="10261563at2759"/>
<protein>
    <submittedName>
        <fullName evidence="2">Uncharacterized protein</fullName>
    </submittedName>
</protein>
<gene>
    <name evidence="2" type="ORF">BU26DRAFT_604161</name>
</gene>
<sequence>MISATRHRMSRSEKEENGTLESIPNPAPSSRPKGDPDYRKKKGRQASSKAQARTGPGQEQQVPANQGSETFLSPSQRDVASGGPTLLASIETDHLASPAVATPKKRGATAQSASNHNPEVLSPPRTDRRKSVAFTLDTKTVDGSSASDLFKKWAQEQKGASAEFTPAKLAQFVPPPKVHPANSIPPAQSPSTKEEKKAKTPDRKALKQTETGSPAPGKGAERSADKSKPPPGSASKSKKDPSLYLSYLTHVIERLKERCKATVEEIDAAGEQEASTMDDPEVRKAAKDEALQEQLSRQKKRRQLNANIKNMLNHPYLEGYIRRLKRQRAEALLYALNLAAPASIQRTNGAATQHATSTVSTARTQKTPRKRKSRTEVSSEESSSESSSSSSSSEESSSSSESEPESGERSESDSDRATETSAQEDESSDGQEDCSASGSDGEREDLRRGVPVDI</sequence>
<evidence type="ECO:0000313" key="2">
    <source>
        <dbReference type="EMBL" id="KAF2249855.1"/>
    </source>
</evidence>
<proteinExistence type="predicted"/>
<accession>A0A6A6IGY0</accession>
<name>A0A6A6IGY0_9PLEO</name>
<dbReference type="AlphaFoldDB" id="A0A6A6IGY0"/>
<keyword evidence="3" id="KW-1185">Reference proteome</keyword>
<reference evidence="2" key="1">
    <citation type="journal article" date="2020" name="Stud. Mycol.">
        <title>101 Dothideomycetes genomes: a test case for predicting lifestyles and emergence of pathogens.</title>
        <authorList>
            <person name="Haridas S."/>
            <person name="Albert R."/>
            <person name="Binder M."/>
            <person name="Bloem J."/>
            <person name="Labutti K."/>
            <person name="Salamov A."/>
            <person name="Andreopoulos B."/>
            <person name="Baker S."/>
            <person name="Barry K."/>
            <person name="Bills G."/>
            <person name="Bluhm B."/>
            <person name="Cannon C."/>
            <person name="Castanera R."/>
            <person name="Culley D."/>
            <person name="Daum C."/>
            <person name="Ezra D."/>
            <person name="Gonzalez J."/>
            <person name="Henrissat B."/>
            <person name="Kuo A."/>
            <person name="Liang C."/>
            <person name="Lipzen A."/>
            <person name="Lutzoni F."/>
            <person name="Magnuson J."/>
            <person name="Mondo S."/>
            <person name="Nolan M."/>
            <person name="Ohm R."/>
            <person name="Pangilinan J."/>
            <person name="Park H.-J."/>
            <person name="Ramirez L."/>
            <person name="Alfaro M."/>
            <person name="Sun H."/>
            <person name="Tritt A."/>
            <person name="Yoshinaga Y."/>
            <person name="Zwiers L.-H."/>
            <person name="Turgeon B."/>
            <person name="Goodwin S."/>
            <person name="Spatafora J."/>
            <person name="Crous P."/>
            <person name="Grigoriev I."/>
        </authorList>
    </citation>
    <scope>NUCLEOTIDE SEQUENCE</scope>
    <source>
        <strain evidence="2">CBS 122368</strain>
    </source>
</reference>
<dbReference type="GeneID" id="54588829"/>
<feature type="compositionally biased region" description="Basic and acidic residues" evidence="1">
    <location>
        <begin position="219"/>
        <end position="228"/>
    </location>
</feature>
<feature type="compositionally biased region" description="Basic and acidic residues" evidence="1">
    <location>
        <begin position="280"/>
        <end position="290"/>
    </location>
</feature>
<feature type="region of interest" description="Disordered" evidence="1">
    <location>
        <begin position="154"/>
        <end position="241"/>
    </location>
</feature>